<feature type="compositionally biased region" description="Basic and acidic residues" evidence="13">
    <location>
        <begin position="301"/>
        <end position="325"/>
    </location>
</feature>
<feature type="region of interest" description="Disordered" evidence="13">
    <location>
        <begin position="292"/>
        <end position="332"/>
    </location>
</feature>
<evidence type="ECO:0000313" key="14">
    <source>
        <dbReference type="EMBL" id="KAG8434790.1"/>
    </source>
</evidence>
<evidence type="ECO:0000256" key="13">
    <source>
        <dbReference type="SAM" id="MobiDB-lite"/>
    </source>
</evidence>
<evidence type="ECO:0000256" key="4">
    <source>
        <dbReference type="ARBA" id="ARBA00022454"/>
    </source>
</evidence>
<evidence type="ECO:0000313" key="15">
    <source>
        <dbReference type="Proteomes" id="UP000812440"/>
    </source>
</evidence>
<evidence type="ECO:0000256" key="12">
    <source>
        <dbReference type="ARBA" id="ARBA00023328"/>
    </source>
</evidence>
<keyword evidence="5" id="KW-0963">Cytoplasm</keyword>
<proteinExistence type="inferred from homology"/>
<dbReference type="InterPro" id="IPR033341">
    <property type="entry name" value="SKA3"/>
</dbReference>
<dbReference type="Proteomes" id="UP000812440">
    <property type="component" value="Chromosome 7"/>
</dbReference>
<dbReference type="OrthoDB" id="5987638at2759"/>
<dbReference type="GO" id="GO:0000278">
    <property type="term" value="P:mitotic cell cycle"/>
    <property type="evidence" value="ECO:0007669"/>
    <property type="project" value="TreeGrafter"/>
</dbReference>
<keyword evidence="6" id="KW-0132">Cell division</keyword>
<evidence type="ECO:0000256" key="11">
    <source>
        <dbReference type="ARBA" id="ARBA00023306"/>
    </source>
</evidence>
<name>A0A8T2IUT6_9PIPI</name>
<evidence type="ECO:0000256" key="5">
    <source>
        <dbReference type="ARBA" id="ARBA00022490"/>
    </source>
</evidence>
<dbReference type="PANTHER" id="PTHR48118:SF1">
    <property type="entry name" value="SPINDLE AND KINETOCHORE-ASSOCIATED PROTEIN 3"/>
    <property type="match status" value="1"/>
</dbReference>
<keyword evidence="15" id="KW-1185">Reference proteome</keyword>
<accession>A0A8T2IUT6</accession>
<protein>
    <submittedName>
        <fullName evidence="14">Uncharacterized protein</fullName>
    </submittedName>
</protein>
<comment type="similarity">
    <text evidence="3">Belongs to the SKA3 family.</text>
</comment>
<dbReference type="PANTHER" id="PTHR48118">
    <property type="entry name" value="SPINDLE AND KINETOCHORE-ASSOCIATED PROTEIN 3"/>
    <property type="match status" value="1"/>
</dbReference>
<keyword evidence="8" id="KW-0498">Mitosis</keyword>
<keyword evidence="12" id="KW-0137">Centromere</keyword>
<keyword evidence="11" id="KW-0131">Cell cycle</keyword>
<keyword evidence="7" id="KW-0493">Microtubule</keyword>
<keyword evidence="4" id="KW-0158">Chromosome</keyword>
<dbReference type="AlphaFoldDB" id="A0A8T2IUT6"/>
<sequence length="332" mass="37550">MEEDFTQIQHFGISDYTANLNDDYTMALISKKFQKKERVVENEGIETYKEIKLKNLLATPSHLCHRTGFVDSPLPPVFCTPGLKVLKREIPSLPVETMKTAQEHSDIHSGKELKGISATPAFLSLGSDVDSVYSPRPPVFCTPGLKVHKNDIGLSQAWEHKQPIEAVHPQKQTLPALHRKGLDIAEPLPRPELSYGEYLEEPASLVLNSDHYADPAVRDYCVGTPPRPEMTMNITEDIFKYSVKPSSPPKVSKYEKLLWTPERPEMTSCITEDITQILAKYNKAKATDMAWDNQSGTSSAYDKRTPESEDKENSWHMLSARESRRNQKVKLQ</sequence>
<keyword evidence="10" id="KW-0206">Cytoskeleton</keyword>
<evidence type="ECO:0000256" key="10">
    <source>
        <dbReference type="ARBA" id="ARBA00023212"/>
    </source>
</evidence>
<reference evidence="14" key="1">
    <citation type="thesis" date="2020" institute="ProQuest LLC" country="789 East Eisenhower Parkway, Ann Arbor, MI, USA">
        <title>Comparative Genomics and Chromosome Evolution.</title>
        <authorList>
            <person name="Mudd A.B."/>
        </authorList>
    </citation>
    <scope>NUCLEOTIDE SEQUENCE</scope>
    <source>
        <strain evidence="14">Female2</strain>
        <tissue evidence="14">Blood</tissue>
    </source>
</reference>
<evidence type="ECO:0000256" key="7">
    <source>
        <dbReference type="ARBA" id="ARBA00022701"/>
    </source>
</evidence>
<evidence type="ECO:0000256" key="1">
    <source>
        <dbReference type="ARBA" id="ARBA00004186"/>
    </source>
</evidence>
<comment type="subcellular location">
    <subcellularLocation>
        <location evidence="2">Chromosome</location>
        <location evidence="2">Centromere</location>
        <location evidence="2">Kinetochore</location>
    </subcellularLocation>
    <subcellularLocation>
        <location evidence="1">Cytoplasm</location>
        <location evidence="1">Cytoskeleton</location>
        <location evidence="1">Spindle</location>
    </subcellularLocation>
</comment>
<evidence type="ECO:0000256" key="9">
    <source>
        <dbReference type="ARBA" id="ARBA00022838"/>
    </source>
</evidence>
<dbReference type="GO" id="GO:0007059">
    <property type="term" value="P:chromosome segregation"/>
    <property type="evidence" value="ECO:0007669"/>
    <property type="project" value="InterPro"/>
</dbReference>
<gene>
    <name evidence="14" type="ORF">GDO86_012948</name>
</gene>
<dbReference type="GO" id="GO:0005876">
    <property type="term" value="C:spindle microtubule"/>
    <property type="evidence" value="ECO:0007669"/>
    <property type="project" value="TreeGrafter"/>
</dbReference>
<dbReference type="EMBL" id="JAACNH010000008">
    <property type="protein sequence ID" value="KAG8434790.1"/>
    <property type="molecule type" value="Genomic_DNA"/>
</dbReference>
<evidence type="ECO:0000256" key="6">
    <source>
        <dbReference type="ARBA" id="ARBA00022618"/>
    </source>
</evidence>
<keyword evidence="9" id="KW-0995">Kinetochore</keyword>
<dbReference type="GO" id="GO:0000940">
    <property type="term" value="C:outer kinetochore"/>
    <property type="evidence" value="ECO:0007669"/>
    <property type="project" value="InterPro"/>
</dbReference>
<evidence type="ECO:0000256" key="2">
    <source>
        <dbReference type="ARBA" id="ARBA00004629"/>
    </source>
</evidence>
<dbReference type="GO" id="GO:0051301">
    <property type="term" value="P:cell division"/>
    <property type="evidence" value="ECO:0007669"/>
    <property type="project" value="UniProtKB-KW"/>
</dbReference>
<comment type="caution">
    <text evidence="14">The sequence shown here is derived from an EMBL/GenBank/DDBJ whole genome shotgun (WGS) entry which is preliminary data.</text>
</comment>
<evidence type="ECO:0000256" key="8">
    <source>
        <dbReference type="ARBA" id="ARBA00022776"/>
    </source>
</evidence>
<organism evidence="14 15">
    <name type="scientific">Hymenochirus boettgeri</name>
    <name type="common">Congo dwarf clawed frog</name>
    <dbReference type="NCBI Taxonomy" id="247094"/>
    <lineage>
        <taxon>Eukaryota</taxon>
        <taxon>Metazoa</taxon>
        <taxon>Chordata</taxon>
        <taxon>Craniata</taxon>
        <taxon>Vertebrata</taxon>
        <taxon>Euteleostomi</taxon>
        <taxon>Amphibia</taxon>
        <taxon>Batrachia</taxon>
        <taxon>Anura</taxon>
        <taxon>Pipoidea</taxon>
        <taxon>Pipidae</taxon>
        <taxon>Pipinae</taxon>
        <taxon>Hymenochirus</taxon>
    </lineage>
</organism>
<evidence type="ECO:0000256" key="3">
    <source>
        <dbReference type="ARBA" id="ARBA00007716"/>
    </source>
</evidence>